<name>A0ABQ9Z404_9CRUS</name>
<gene>
    <name evidence="1" type="ORF">OUZ56_012773</name>
</gene>
<comment type="caution">
    <text evidence="1">The sequence shown here is derived from an EMBL/GenBank/DDBJ whole genome shotgun (WGS) entry which is preliminary data.</text>
</comment>
<evidence type="ECO:0000313" key="2">
    <source>
        <dbReference type="Proteomes" id="UP001234178"/>
    </source>
</evidence>
<accession>A0ABQ9Z404</accession>
<evidence type="ECO:0000313" key="1">
    <source>
        <dbReference type="EMBL" id="KAK4007619.1"/>
    </source>
</evidence>
<sequence>MYTTSGPRQSANFFRHCVLIRGTSFMNAAMAQDLRAFRLLMPEWNLHNGRPILLHSRTSSLESSRNVSRSAATARKFADTMRSIICGPRQVDDLKQLILLSMIEDRDLNEDPEMMFQCCHRDCGFTISHPKLIAGN</sequence>
<dbReference type="EMBL" id="JAOYFB010000002">
    <property type="protein sequence ID" value="KAK4007619.1"/>
    <property type="molecule type" value="Genomic_DNA"/>
</dbReference>
<protein>
    <submittedName>
        <fullName evidence="1">Uncharacterized protein</fullName>
    </submittedName>
</protein>
<reference evidence="1 2" key="1">
    <citation type="journal article" date="2023" name="Nucleic Acids Res.">
        <title>The hologenome of Daphnia magna reveals possible DNA methylation and microbiome-mediated evolution of the host genome.</title>
        <authorList>
            <person name="Chaturvedi A."/>
            <person name="Li X."/>
            <person name="Dhandapani V."/>
            <person name="Marshall H."/>
            <person name="Kissane S."/>
            <person name="Cuenca-Cambronero M."/>
            <person name="Asole G."/>
            <person name="Calvet F."/>
            <person name="Ruiz-Romero M."/>
            <person name="Marangio P."/>
            <person name="Guigo R."/>
            <person name="Rago D."/>
            <person name="Mirbahai L."/>
            <person name="Eastwood N."/>
            <person name="Colbourne J.K."/>
            <person name="Zhou J."/>
            <person name="Mallon E."/>
            <person name="Orsini L."/>
        </authorList>
    </citation>
    <scope>NUCLEOTIDE SEQUENCE [LARGE SCALE GENOMIC DNA]</scope>
    <source>
        <strain evidence="1">LRV0_1</strain>
    </source>
</reference>
<dbReference type="Proteomes" id="UP001234178">
    <property type="component" value="Unassembled WGS sequence"/>
</dbReference>
<keyword evidence="2" id="KW-1185">Reference proteome</keyword>
<proteinExistence type="predicted"/>
<organism evidence="1 2">
    <name type="scientific">Daphnia magna</name>
    <dbReference type="NCBI Taxonomy" id="35525"/>
    <lineage>
        <taxon>Eukaryota</taxon>
        <taxon>Metazoa</taxon>
        <taxon>Ecdysozoa</taxon>
        <taxon>Arthropoda</taxon>
        <taxon>Crustacea</taxon>
        <taxon>Branchiopoda</taxon>
        <taxon>Diplostraca</taxon>
        <taxon>Cladocera</taxon>
        <taxon>Anomopoda</taxon>
        <taxon>Daphniidae</taxon>
        <taxon>Daphnia</taxon>
    </lineage>
</organism>